<dbReference type="Pfam" id="PF12893">
    <property type="entry name" value="Lumazine_bd_2"/>
    <property type="match status" value="1"/>
</dbReference>
<dbReference type="EMBL" id="BAABCW010000026">
    <property type="protein sequence ID" value="GAA3521547.1"/>
    <property type="molecule type" value="Genomic_DNA"/>
</dbReference>
<dbReference type="InterPro" id="IPR032710">
    <property type="entry name" value="NTF2-like_dom_sf"/>
</dbReference>
<keyword evidence="2" id="KW-1185">Reference proteome</keyword>
<dbReference type="RefSeq" id="WP_344930502.1">
    <property type="nucleotide sequence ID" value="NZ_BAABCW010000026.1"/>
</dbReference>
<dbReference type="InterPro" id="IPR039437">
    <property type="entry name" value="FrzH/put_lumazine-bd"/>
</dbReference>
<reference evidence="2" key="1">
    <citation type="journal article" date="2019" name="Int. J. Syst. Evol. Microbiol.">
        <title>The Global Catalogue of Microorganisms (GCM) 10K type strain sequencing project: providing services to taxonomists for standard genome sequencing and annotation.</title>
        <authorList>
            <consortium name="The Broad Institute Genomics Platform"/>
            <consortium name="The Broad Institute Genome Sequencing Center for Infectious Disease"/>
            <person name="Wu L."/>
            <person name="Ma J."/>
        </authorList>
    </citation>
    <scope>NUCLEOTIDE SEQUENCE [LARGE SCALE GENOMIC DNA]</scope>
    <source>
        <strain evidence="2">JCM 17106</strain>
    </source>
</reference>
<sequence length="148" mass="16734">MKNLSVLLLTMISLSSINCKSQTLNNSIKMEKEIKNVIETFVKAGEERNVSMYNDILHEDFRVIANRYPTPDKISIISSEDYIALITKKVIGGSKYGIVYESIDIAEHSATVRIELKAKKGGQIVTFLLIQNNENKWLIIADMAIQKK</sequence>
<organism evidence="1 2">
    <name type="scientific">Aquimarina addita</name>
    <dbReference type="NCBI Taxonomy" id="870485"/>
    <lineage>
        <taxon>Bacteria</taxon>
        <taxon>Pseudomonadati</taxon>
        <taxon>Bacteroidota</taxon>
        <taxon>Flavobacteriia</taxon>
        <taxon>Flavobacteriales</taxon>
        <taxon>Flavobacteriaceae</taxon>
        <taxon>Aquimarina</taxon>
    </lineage>
</organism>
<accession>A0ABP6UT16</accession>
<evidence type="ECO:0000313" key="1">
    <source>
        <dbReference type="EMBL" id="GAA3521547.1"/>
    </source>
</evidence>
<protein>
    <recommendedName>
        <fullName evidence="3">Lumazine-binding protein</fullName>
    </recommendedName>
</protein>
<proteinExistence type="predicted"/>
<name>A0ABP6UT16_9FLAO</name>
<dbReference type="Gene3D" id="3.10.450.50">
    <property type="match status" value="1"/>
</dbReference>
<dbReference type="Proteomes" id="UP001500459">
    <property type="component" value="Unassembled WGS sequence"/>
</dbReference>
<evidence type="ECO:0008006" key="3">
    <source>
        <dbReference type="Google" id="ProtNLM"/>
    </source>
</evidence>
<evidence type="ECO:0000313" key="2">
    <source>
        <dbReference type="Proteomes" id="UP001500459"/>
    </source>
</evidence>
<comment type="caution">
    <text evidence="1">The sequence shown here is derived from an EMBL/GenBank/DDBJ whole genome shotgun (WGS) entry which is preliminary data.</text>
</comment>
<dbReference type="SUPFAM" id="SSF54427">
    <property type="entry name" value="NTF2-like"/>
    <property type="match status" value="1"/>
</dbReference>
<gene>
    <name evidence="1" type="ORF">GCM10022393_39930</name>
</gene>